<dbReference type="EMBL" id="JAUTXY010000005">
    <property type="protein sequence ID" value="MEE2058659.1"/>
    <property type="molecule type" value="Genomic_DNA"/>
</dbReference>
<dbReference type="Gene3D" id="3.30.450.40">
    <property type="match status" value="1"/>
</dbReference>
<accession>A0ABU7LAT3</accession>
<sequence length="425" mass="45699">MSTFSAITPGTDLSRYARDLMRMHDTVIGGGTPTMQPRSVVARSWSRVLRTGLDPVGSNTRVPYSLEEIEQRRRSSPLAAIIGDLEQVISPVADASQMLLVVTDADGVILWRSGSARVRSRADTLGFCVGSVWTEEKVGTNAIGTALAETAPVQLFSGEHFEQSQHPWYCTAAPIHDPISGDLLGIVDVSGPAMTLHPAIGALVDTAVRLAESQLWRQHEHRLDRLRTEAAPLLASVNGPVLLVDDHGWVAHASGVAATRRIGAPRTDRALTVPGLGLCVPEQLPHGWLIRPSESAATIRMTLQLSSSPTVEVTGTGRQWRSAVTVRHAEILLLLHLRGRVGMSVTELSHTLFGDADHAVAVRAEVSRLRRALGSVVESRPYRLAESVEFSLDLGGAERLSECAFVLHGAGSGVRATISEKYSAV</sequence>
<gene>
    <name evidence="1" type="ORF">Q7514_14135</name>
</gene>
<evidence type="ECO:0000313" key="1">
    <source>
        <dbReference type="EMBL" id="MEE2058659.1"/>
    </source>
</evidence>
<dbReference type="RefSeq" id="WP_330133892.1">
    <property type="nucleotide sequence ID" value="NZ_JAUTXY010000005.1"/>
</dbReference>
<comment type="caution">
    <text evidence="1">The sequence shown here is derived from an EMBL/GenBank/DDBJ whole genome shotgun (WGS) entry which is preliminary data.</text>
</comment>
<protein>
    <submittedName>
        <fullName evidence="1">GAF domain-containing protein</fullName>
    </submittedName>
</protein>
<reference evidence="1 2" key="1">
    <citation type="submission" date="2023-07" db="EMBL/GenBank/DDBJ databases">
        <authorList>
            <person name="Girao M."/>
            <person name="Carvalho M.F."/>
        </authorList>
    </citation>
    <scope>NUCLEOTIDE SEQUENCE [LARGE SCALE GENOMIC DNA]</scope>
    <source>
        <strain evidence="1 2">YIM65754</strain>
    </source>
</reference>
<dbReference type="Proteomes" id="UP001336020">
    <property type="component" value="Unassembled WGS sequence"/>
</dbReference>
<dbReference type="InterPro" id="IPR029016">
    <property type="entry name" value="GAF-like_dom_sf"/>
</dbReference>
<keyword evidence="2" id="KW-1185">Reference proteome</keyword>
<name>A0ABU7LAT3_9NOCA</name>
<organism evidence="1 2">
    <name type="scientific">Rhodococcus artemisiae</name>
    <dbReference type="NCBI Taxonomy" id="714159"/>
    <lineage>
        <taxon>Bacteria</taxon>
        <taxon>Bacillati</taxon>
        <taxon>Actinomycetota</taxon>
        <taxon>Actinomycetes</taxon>
        <taxon>Mycobacteriales</taxon>
        <taxon>Nocardiaceae</taxon>
        <taxon>Rhodococcus</taxon>
    </lineage>
</organism>
<evidence type="ECO:0000313" key="2">
    <source>
        <dbReference type="Proteomes" id="UP001336020"/>
    </source>
</evidence>
<proteinExistence type="predicted"/>